<feature type="compositionally biased region" description="Polar residues" evidence="1">
    <location>
        <begin position="473"/>
        <end position="488"/>
    </location>
</feature>
<feature type="compositionally biased region" description="Low complexity" evidence="1">
    <location>
        <begin position="116"/>
        <end position="125"/>
    </location>
</feature>
<keyword evidence="2" id="KW-1133">Transmembrane helix</keyword>
<feature type="compositionally biased region" description="Polar residues" evidence="1">
    <location>
        <begin position="157"/>
        <end position="174"/>
    </location>
</feature>
<feature type="region of interest" description="Disordered" evidence="1">
    <location>
        <begin position="205"/>
        <end position="315"/>
    </location>
</feature>
<name>A0AAV5QT18_9ASCO</name>
<feature type="compositionally biased region" description="Polar residues" evidence="1">
    <location>
        <begin position="301"/>
        <end position="315"/>
    </location>
</feature>
<evidence type="ECO:0000256" key="1">
    <source>
        <dbReference type="SAM" id="MobiDB-lite"/>
    </source>
</evidence>
<sequence length="497" mass="53764">MVSDSGTVALAVTIPVAFVLIVVISAYSFSRKSMKKDDQMIQNKLENIDLEADLTFDNYQQLAGPQSPLEKNHGFNTTNGNNVDAVPQAPADLKKSKSRYRTYSYHPAMRGQNDINLNSLNLNSNKESKPASTPETDYSSSTNATNPNSNTLPPSFVNRSNSDFGNGSSSTIVNGTFPPHVKRNSEQLLQNYFEGIVPVLGSETTKARNSSDDSQVLVPPPPAVVRSDSVNDSRSSSKSNSESHTDDGSSGTKKQSKAKTIFKRPTSFIGNSKSSVIKENASSSDVGSQNSKANNDHNDKVNSGLNKNNVGENSSDSINQQYFIRSLKKNARESHDFTMPIPGSARTSHLIDRKSPLASVEMRKSGSHGSFTDNSSKQGSNTKLSKMVNYNYHSGHANDSSNDFLPPRHPAMLKTRNNSISTDNSAGHVEPSGDAGFYFESEAEASELDYGKENINMEQGYPDVEVSKDQKISPPSNYSQSVASNTTGTTGGNPFEG</sequence>
<gene>
    <name evidence="3" type="ORF">DASC09_049960</name>
</gene>
<organism evidence="3 4">
    <name type="scientific">Saccharomycopsis crataegensis</name>
    <dbReference type="NCBI Taxonomy" id="43959"/>
    <lineage>
        <taxon>Eukaryota</taxon>
        <taxon>Fungi</taxon>
        <taxon>Dikarya</taxon>
        <taxon>Ascomycota</taxon>
        <taxon>Saccharomycotina</taxon>
        <taxon>Saccharomycetes</taxon>
        <taxon>Saccharomycopsidaceae</taxon>
        <taxon>Saccharomycopsis</taxon>
    </lineage>
</organism>
<feature type="compositionally biased region" description="Polar residues" evidence="1">
    <location>
        <begin position="367"/>
        <end position="382"/>
    </location>
</feature>
<dbReference type="RefSeq" id="XP_064854667.1">
    <property type="nucleotide sequence ID" value="XM_064998595.1"/>
</dbReference>
<feature type="compositionally biased region" description="Low complexity" evidence="1">
    <location>
        <begin position="139"/>
        <end position="155"/>
    </location>
</feature>
<comment type="caution">
    <text evidence="3">The sequence shown here is derived from an EMBL/GenBank/DDBJ whole genome shotgun (WGS) entry which is preliminary data.</text>
</comment>
<dbReference type="EMBL" id="BTFZ01000012">
    <property type="protein sequence ID" value="GMM37671.1"/>
    <property type="molecule type" value="Genomic_DNA"/>
</dbReference>
<evidence type="ECO:0000313" key="3">
    <source>
        <dbReference type="EMBL" id="GMM37671.1"/>
    </source>
</evidence>
<dbReference type="Proteomes" id="UP001360560">
    <property type="component" value="Unassembled WGS sequence"/>
</dbReference>
<evidence type="ECO:0000256" key="2">
    <source>
        <dbReference type="SAM" id="Phobius"/>
    </source>
</evidence>
<keyword evidence="2" id="KW-0472">Membrane</keyword>
<feature type="compositionally biased region" description="Low complexity" evidence="1">
    <location>
        <begin position="225"/>
        <end position="240"/>
    </location>
</feature>
<feature type="transmembrane region" description="Helical" evidence="2">
    <location>
        <begin position="6"/>
        <end position="29"/>
    </location>
</feature>
<protein>
    <submittedName>
        <fullName evidence="3">Uncharacterized protein</fullName>
    </submittedName>
</protein>
<dbReference type="AlphaFoldDB" id="A0AAV5QT18"/>
<proteinExistence type="predicted"/>
<feature type="region of interest" description="Disordered" evidence="1">
    <location>
        <begin position="454"/>
        <end position="497"/>
    </location>
</feature>
<feature type="region of interest" description="Disordered" evidence="1">
    <location>
        <begin position="357"/>
        <end position="382"/>
    </location>
</feature>
<feature type="region of interest" description="Disordered" evidence="1">
    <location>
        <begin position="64"/>
        <end position="178"/>
    </location>
</feature>
<accession>A0AAV5QT18</accession>
<dbReference type="GeneID" id="90075646"/>
<keyword evidence="2" id="KW-0812">Transmembrane</keyword>
<reference evidence="3 4" key="1">
    <citation type="journal article" date="2023" name="Elife">
        <title>Identification of key yeast species and microbe-microbe interactions impacting larval growth of Drosophila in the wild.</title>
        <authorList>
            <person name="Mure A."/>
            <person name="Sugiura Y."/>
            <person name="Maeda R."/>
            <person name="Honda K."/>
            <person name="Sakurai N."/>
            <person name="Takahashi Y."/>
            <person name="Watada M."/>
            <person name="Katoh T."/>
            <person name="Gotoh A."/>
            <person name="Gotoh Y."/>
            <person name="Taniguchi I."/>
            <person name="Nakamura K."/>
            <person name="Hayashi T."/>
            <person name="Katayama T."/>
            <person name="Uemura T."/>
            <person name="Hattori Y."/>
        </authorList>
    </citation>
    <scope>NUCLEOTIDE SEQUENCE [LARGE SCALE GENOMIC DNA]</scope>
    <source>
        <strain evidence="3 4">SC-9</strain>
    </source>
</reference>
<keyword evidence="4" id="KW-1185">Reference proteome</keyword>
<evidence type="ECO:0000313" key="4">
    <source>
        <dbReference type="Proteomes" id="UP001360560"/>
    </source>
</evidence>
<feature type="compositionally biased region" description="Polar residues" evidence="1">
    <location>
        <begin position="268"/>
        <end position="293"/>
    </location>
</feature>